<dbReference type="PANTHER" id="PTHR46513:SF13">
    <property type="entry name" value="EGF-LIKE DOMAIN-CONTAINING PROTEIN"/>
    <property type="match status" value="1"/>
</dbReference>
<comment type="caution">
    <text evidence="1">The sequence shown here is derived from an EMBL/GenBank/DDBJ whole genome shotgun (WGS) entry which is preliminary data.</text>
</comment>
<dbReference type="RefSeq" id="WP_096178999.1">
    <property type="nucleotide sequence ID" value="NZ_NRGQ01000027.1"/>
</dbReference>
<accession>A0A2A3YPB2</accession>
<gene>
    <name evidence="1" type="ORF">CIK65_17035</name>
</gene>
<dbReference type="Proteomes" id="UP000218620">
    <property type="component" value="Unassembled WGS sequence"/>
</dbReference>
<evidence type="ECO:0000313" key="1">
    <source>
        <dbReference type="EMBL" id="PCC41602.1"/>
    </source>
</evidence>
<dbReference type="GO" id="GO:0005886">
    <property type="term" value="C:plasma membrane"/>
    <property type="evidence" value="ECO:0007669"/>
    <property type="project" value="TreeGrafter"/>
</dbReference>
<name>A0A2A3YPB2_BREAU</name>
<proteinExistence type="predicted"/>
<evidence type="ECO:0000313" key="2">
    <source>
        <dbReference type="Proteomes" id="UP000218620"/>
    </source>
</evidence>
<organism evidence="1 2">
    <name type="scientific">Brevibacterium aurantiacum</name>
    <dbReference type="NCBI Taxonomy" id="273384"/>
    <lineage>
        <taxon>Bacteria</taxon>
        <taxon>Bacillati</taxon>
        <taxon>Actinomycetota</taxon>
        <taxon>Actinomycetes</taxon>
        <taxon>Micrococcales</taxon>
        <taxon>Brevibacteriaceae</taxon>
        <taxon>Brevibacterium</taxon>
    </lineage>
</organism>
<dbReference type="SUPFAM" id="SSF101898">
    <property type="entry name" value="NHL repeat"/>
    <property type="match status" value="1"/>
</dbReference>
<dbReference type="EMBL" id="NRGQ01000027">
    <property type="protein sequence ID" value="PCC41602.1"/>
    <property type="molecule type" value="Genomic_DNA"/>
</dbReference>
<dbReference type="AlphaFoldDB" id="A0A2A3YPB2"/>
<dbReference type="GO" id="GO:0060070">
    <property type="term" value="P:canonical Wnt signaling pathway"/>
    <property type="evidence" value="ECO:0007669"/>
    <property type="project" value="TreeGrafter"/>
</dbReference>
<dbReference type="InterPro" id="IPR011042">
    <property type="entry name" value="6-blade_b-propeller_TolB-like"/>
</dbReference>
<dbReference type="SUPFAM" id="SSF63829">
    <property type="entry name" value="Calcium-dependent phosphotriesterase"/>
    <property type="match status" value="1"/>
</dbReference>
<dbReference type="GO" id="GO:0017147">
    <property type="term" value="F:Wnt-protein binding"/>
    <property type="evidence" value="ECO:0007669"/>
    <property type="project" value="TreeGrafter"/>
</dbReference>
<evidence type="ECO:0008006" key="3">
    <source>
        <dbReference type="Google" id="ProtNLM"/>
    </source>
</evidence>
<protein>
    <recommendedName>
        <fullName evidence="3">3-hydroxyacyl-CoA dehydrogenase</fullName>
    </recommendedName>
</protein>
<dbReference type="GO" id="GO:0042813">
    <property type="term" value="F:Wnt receptor activity"/>
    <property type="evidence" value="ECO:0007669"/>
    <property type="project" value="TreeGrafter"/>
</dbReference>
<sequence length="314" mass="33034">MSTTDSAHADASDPAPKLFALEVLKGRLVRIDPGSGETTIISSELAEAPDGIVIDRENFRALITQMGQPDHAPAPGEEPPFTTRNGSVVAVDLNTGTLAEVVRRGTFTTGKQIARNPADGRIYWADREGRAIYRCEADGSNVTPMVETADRGPNSSEEECVGVAVDAENKMLYWTIKGPADGGKGRILRAGLEIPSGSTAANREDYEIIAAELPEVIDLDLDLDAGVLYWTDRGVGPLGNSLNRARIPAAGKTITAPTVLETGFHEAIGLALDLPSGLAYVSDLSGEIRAVDLTRGTSRTVTVLEGAATGIALG</sequence>
<reference evidence="1 2" key="1">
    <citation type="journal article" date="2017" name="Elife">
        <title>Extensive horizontal gene transfer in cheese-associated bacteria.</title>
        <authorList>
            <person name="Bonham K.S."/>
            <person name="Wolfe B.E."/>
            <person name="Dutton R.J."/>
        </authorList>
    </citation>
    <scope>NUCLEOTIDE SEQUENCE [LARGE SCALE GENOMIC DNA]</scope>
    <source>
        <strain evidence="1 2">962_8</strain>
    </source>
</reference>
<dbReference type="InterPro" id="IPR050778">
    <property type="entry name" value="Cueball_EGF_LRP_Nidogen"/>
</dbReference>
<dbReference type="Gene3D" id="2.120.10.30">
    <property type="entry name" value="TolB, C-terminal domain"/>
    <property type="match status" value="2"/>
</dbReference>
<dbReference type="PANTHER" id="PTHR46513">
    <property type="entry name" value="VITELLOGENIN RECEPTOR-LIKE PROTEIN-RELATED-RELATED"/>
    <property type="match status" value="1"/>
</dbReference>